<feature type="transmembrane region" description="Helical" evidence="1">
    <location>
        <begin position="33"/>
        <end position="54"/>
    </location>
</feature>
<keyword evidence="1" id="KW-0812">Transmembrane</keyword>
<dbReference type="Proteomes" id="UP000463337">
    <property type="component" value="Unassembled WGS sequence"/>
</dbReference>
<keyword evidence="1" id="KW-0472">Membrane</keyword>
<organism evidence="2 3">
    <name type="scientific">Parabacteroides distasonis</name>
    <dbReference type="NCBI Taxonomy" id="823"/>
    <lineage>
        <taxon>Bacteria</taxon>
        <taxon>Pseudomonadati</taxon>
        <taxon>Bacteroidota</taxon>
        <taxon>Bacteroidia</taxon>
        <taxon>Bacteroidales</taxon>
        <taxon>Tannerellaceae</taxon>
        <taxon>Parabacteroides</taxon>
    </lineage>
</organism>
<dbReference type="EMBL" id="WKLT01000012">
    <property type="protein sequence ID" value="MRY58971.1"/>
    <property type="molecule type" value="Genomic_DNA"/>
</dbReference>
<evidence type="ECO:0000256" key="1">
    <source>
        <dbReference type="SAM" id="Phobius"/>
    </source>
</evidence>
<sequence length="74" mass="8796">MTTIFFNVLLFQIKDWDKICKEEGKMTSPIICYILLGVILFIILMRILSILQFLRLKRKVKKRISPKHDKPSCK</sequence>
<accession>A0A3R6JD13</accession>
<name>A0A3R6JD13_PARDI</name>
<evidence type="ECO:0000313" key="2">
    <source>
        <dbReference type="EMBL" id="MRY58971.1"/>
    </source>
</evidence>
<dbReference type="AlphaFoldDB" id="A0A3R6JD13"/>
<protein>
    <submittedName>
        <fullName evidence="2">Uncharacterized protein</fullName>
    </submittedName>
</protein>
<comment type="caution">
    <text evidence="2">The sequence shown here is derived from an EMBL/GenBank/DDBJ whole genome shotgun (WGS) entry which is preliminary data.</text>
</comment>
<proteinExistence type="predicted"/>
<evidence type="ECO:0000313" key="3">
    <source>
        <dbReference type="Proteomes" id="UP000463337"/>
    </source>
</evidence>
<keyword evidence="1" id="KW-1133">Transmembrane helix</keyword>
<gene>
    <name evidence="2" type="ORF">GKD59_13860</name>
</gene>
<reference evidence="2 3" key="1">
    <citation type="journal article" date="2019" name="Nat. Med.">
        <title>A library of human gut bacterial isolates paired with longitudinal multiomics data enables mechanistic microbiome research.</title>
        <authorList>
            <person name="Poyet M."/>
            <person name="Groussin M."/>
            <person name="Gibbons S.M."/>
            <person name="Avila-Pacheco J."/>
            <person name="Jiang X."/>
            <person name="Kearney S.M."/>
            <person name="Perrotta A.R."/>
            <person name="Berdy B."/>
            <person name="Zhao S."/>
            <person name="Lieberman T.D."/>
            <person name="Swanson P.K."/>
            <person name="Smith M."/>
            <person name="Roesemann S."/>
            <person name="Alexander J.E."/>
            <person name="Rich S.A."/>
            <person name="Livny J."/>
            <person name="Vlamakis H."/>
            <person name="Clish C."/>
            <person name="Bullock K."/>
            <person name="Deik A."/>
            <person name="Scott J."/>
            <person name="Pierce K.A."/>
            <person name="Xavier R.J."/>
            <person name="Alm E.J."/>
        </authorList>
    </citation>
    <scope>NUCLEOTIDE SEQUENCE [LARGE SCALE GENOMIC DNA]</scope>
    <source>
        <strain evidence="2 3">BIOML-A41</strain>
    </source>
</reference>